<dbReference type="OrthoDB" id="178074at2157"/>
<keyword evidence="1" id="KW-1133">Transmembrane helix</keyword>
<feature type="domain" description="SHOCT" evidence="2">
    <location>
        <begin position="137"/>
        <end position="161"/>
    </location>
</feature>
<dbReference type="GeneID" id="56082784"/>
<evidence type="ECO:0000313" key="4">
    <source>
        <dbReference type="Proteomes" id="UP000509346"/>
    </source>
</evidence>
<dbReference type="EMBL" id="CP058909">
    <property type="protein sequence ID" value="QLH81808.1"/>
    <property type="molecule type" value="Genomic_DNA"/>
</dbReference>
<keyword evidence="1" id="KW-0812">Transmembrane</keyword>
<protein>
    <submittedName>
        <fullName evidence="3">SHOCT domain-containing protein</fullName>
    </submittedName>
</protein>
<sequence>MGLTDWASDHLLATVAISLASLTLAVVSALGVAGWLLAALLGLGGTGTLGSLLPLFVVGLVVGVPATVVGLVAVAVGIAARASSAVNGTTEIAGIRLGRVASYVERENEYARMVGLADLVENFDTRSAEQRADDRTERLKERYVEGEISEYEFEQRMQTILDEEGVRRDRVSTIDDELRATERN</sequence>
<accession>A0A7D5T4W2</accession>
<dbReference type="AlphaFoldDB" id="A0A7D5T4W2"/>
<dbReference type="InterPro" id="IPR018649">
    <property type="entry name" value="SHOCT"/>
</dbReference>
<gene>
    <name evidence="3" type="ORF">HZS54_09305</name>
</gene>
<evidence type="ECO:0000256" key="1">
    <source>
        <dbReference type="SAM" id="Phobius"/>
    </source>
</evidence>
<keyword evidence="4" id="KW-1185">Reference proteome</keyword>
<organism evidence="3 4">
    <name type="scientific">Halosimplex pelagicum</name>
    <dbReference type="NCBI Taxonomy" id="869886"/>
    <lineage>
        <taxon>Archaea</taxon>
        <taxon>Methanobacteriati</taxon>
        <taxon>Methanobacteriota</taxon>
        <taxon>Stenosarchaea group</taxon>
        <taxon>Halobacteria</taxon>
        <taxon>Halobacteriales</taxon>
        <taxon>Haloarculaceae</taxon>
        <taxon>Halosimplex</taxon>
    </lineage>
</organism>
<keyword evidence="1" id="KW-0472">Membrane</keyword>
<evidence type="ECO:0000259" key="2">
    <source>
        <dbReference type="Pfam" id="PF09851"/>
    </source>
</evidence>
<feature type="transmembrane region" description="Helical" evidence="1">
    <location>
        <begin position="55"/>
        <end position="80"/>
    </location>
</feature>
<evidence type="ECO:0000313" key="3">
    <source>
        <dbReference type="EMBL" id="QLH81808.1"/>
    </source>
</evidence>
<dbReference type="Proteomes" id="UP000509346">
    <property type="component" value="Chromosome"/>
</dbReference>
<dbReference type="RefSeq" id="WP_179922175.1">
    <property type="nucleotide sequence ID" value="NZ_CP058909.1"/>
</dbReference>
<dbReference type="KEGG" id="hpel:HZS54_09305"/>
<reference evidence="3 4" key="1">
    <citation type="submission" date="2020-07" db="EMBL/GenBank/DDBJ databases">
        <title>Halosimplex litoreum sp. nov. and Halosimplex rubrum sp. nov., isolated from different salt environments.</title>
        <authorList>
            <person name="Cui H."/>
        </authorList>
    </citation>
    <scope>NUCLEOTIDE SEQUENCE [LARGE SCALE GENOMIC DNA]</scope>
    <source>
        <strain evidence="3 4">R2</strain>
    </source>
</reference>
<dbReference type="Pfam" id="PF09851">
    <property type="entry name" value="SHOCT"/>
    <property type="match status" value="1"/>
</dbReference>
<name>A0A7D5T4W2_9EURY</name>
<proteinExistence type="predicted"/>
<feature type="transmembrane region" description="Helical" evidence="1">
    <location>
        <begin position="12"/>
        <end position="43"/>
    </location>
</feature>